<evidence type="ECO:0000313" key="3">
    <source>
        <dbReference type="Proteomes" id="UP000265366"/>
    </source>
</evidence>
<feature type="chain" id="PRO_5017363003" description="DUF4198 domain-containing protein" evidence="1">
    <location>
        <begin position="27"/>
        <end position="147"/>
    </location>
</feature>
<feature type="non-terminal residue" evidence="2">
    <location>
        <position position="147"/>
    </location>
</feature>
<feature type="signal peptide" evidence="1">
    <location>
        <begin position="1"/>
        <end position="26"/>
    </location>
</feature>
<dbReference type="AlphaFoldDB" id="A0A3A1PAE5"/>
<dbReference type="EMBL" id="QXFM01000035">
    <property type="protein sequence ID" value="RIV90658.1"/>
    <property type="molecule type" value="Genomic_DNA"/>
</dbReference>
<keyword evidence="3" id="KW-1185">Reference proteome</keyword>
<dbReference type="Proteomes" id="UP000265366">
    <property type="component" value="Unassembled WGS sequence"/>
</dbReference>
<organism evidence="2 3">
    <name type="scientific">Aurantiacibacter xanthus</name>
    <dbReference type="NCBI Taxonomy" id="1784712"/>
    <lineage>
        <taxon>Bacteria</taxon>
        <taxon>Pseudomonadati</taxon>
        <taxon>Pseudomonadota</taxon>
        <taxon>Alphaproteobacteria</taxon>
        <taxon>Sphingomonadales</taxon>
        <taxon>Erythrobacteraceae</taxon>
        <taxon>Aurantiacibacter</taxon>
    </lineage>
</organism>
<accession>A0A3A1PAE5</accession>
<evidence type="ECO:0008006" key="4">
    <source>
        <dbReference type="Google" id="ProtNLM"/>
    </source>
</evidence>
<reference evidence="2 3" key="1">
    <citation type="submission" date="2018-08" db="EMBL/GenBank/DDBJ databases">
        <title>Erythrobacter zhengii sp.nov., a bacterium isolated from deep-sea sediment.</title>
        <authorList>
            <person name="Fang C."/>
            <person name="Wu Y.-H."/>
            <person name="Sun C."/>
            <person name="Wang H."/>
            <person name="Cheng H."/>
            <person name="Meng F.-X."/>
            <person name="Wang C.-S."/>
            <person name="Xu X.-W."/>
        </authorList>
    </citation>
    <scope>NUCLEOTIDE SEQUENCE [LARGE SCALE GENOMIC DNA]</scope>
    <source>
        <strain evidence="2 3">CCTCC AB 2015396</strain>
    </source>
</reference>
<gene>
    <name evidence="2" type="ORF">D2V17_04190</name>
</gene>
<evidence type="ECO:0000256" key="1">
    <source>
        <dbReference type="SAM" id="SignalP"/>
    </source>
</evidence>
<proteinExistence type="predicted"/>
<keyword evidence="1" id="KW-0732">Signal</keyword>
<evidence type="ECO:0000313" key="2">
    <source>
        <dbReference type="EMBL" id="RIV90658.1"/>
    </source>
</evidence>
<protein>
    <recommendedName>
        <fullName evidence="4">DUF4198 domain-containing protein</fullName>
    </recommendedName>
</protein>
<dbReference type="RefSeq" id="WP_220474058.1">
    <property type="nucleotide sequence ID" value="NZ_QXFM01000035.1"/>
</dbReference>
<name>A0A3A1PAE5_9SPHN</name>
<sequence length="147" mass="15555">MTTPVLRWIASLCAAALLTLAPTASAQAQTRAEGLWIGTLAVSPTLSLRIVVEITRKADGALIGTFDSPDQNSFGVPLADITSTNTALAFTLPAAGASYAARWSPEAEGWQGTFTQARQDWPLALQRLDPAQRPQRSALPAGWQVPA</sequence>
<comment type="caution">
    <text evidence="2">The sequence shown here is derived from an EMBL/GenBank/DDBJ whole genome shotgun (WGS) entry which is preliminary data.</text>
</comment>